<protein>
    <submittedName>
        <fullName evidence="1">Uncharacterized protein</fullName>
    </submittedName>
</protein>
<dbReference type="AlphaFoldDB" id="A0AA88RDJ2"/>
<gene>
    <name evidence="1" type="ORF">RJ640_013962</name>
</gene>
<evidence type="ECO:0000313" key="2">
    <source>
        <dbReference type="Proteomes" id="UP001187471"/>
    </source>
</evidence>
<reference evidence="1" key="1">
    <citation type="submission" date="2022-12" db="EMBL/GenBank/DDBJ databases">
        <title>Draft genome assemblies for two species of Escallonia (Escalloniales).</title>
        <authorList>
            <person name="Chanderbali A."/>
            <person name="Dervinis C."/>
            <person name="Anghel I."/>
            <person name="Soltis D."/>
            <person name="Soltis P."/>
            <person name="Zapata F."/>
        </authorList>
    </citation>
    <scope>NUCLEOTIDE SEQUENCE</scope>
    <source>
        <strain evidence="1">UCBG92.1500</strain>
        <tissue evidence="1">Leaf</tissue>
    </source>
</reference>
<evidence type="ECO:0000313" key="1">
    <source>
        <dbReference type="EMBL" id="KAK2976706.1"/>
    </source>
</evidence>
<proteinExistence type="predicted"/>
<dbReference type="EMBL" id="JAVXUO010002049">
    <property type="protein sequence ID" value="KAK2976706.1"/>
    <property type="molecule type" value="Genomic_DNA"/>
</dbReference>
<comment type="caution">
    <text evidence="1">The sequence shown here is derived from an EMBL/GenBank/DDBJ whole genome shotgun (WGS) entry which is preliminary data.</text>
</comment>
<sequence length="87" mass="9776">MAFGLKYGTPLNRTPFHGPARYCSTEPFRITFCGYPLDTHVSVLGITRAEEPHFKASTRGNYGVAVFDRLVALSIARSTEFLDNRHK</sequence>
<dbReference type="Proteomes" id="UP001187471">
    <property type="component" value="Unassembled WGS sequence"/>
</dbReference>
<name>A0AA88RDJ2_9ASTE</name>
<organism evidence="1 2">
    <name type="scientific">Escallonia rubra</name>
    <dbReference type="NCBI Taxonomy" id="112253"/>
    <lineage>
        <taxon>Eukaryota</taxon>
        <taxon>Viridiplantae</taxon>
        <taxon>Streptophyta</taxon>
        <taxon>Embryophyta</taxon>
        <taxon>Tracheophyta</taxon>
        <taxon>Spermatophyta</taxon>
        <taxon>Magnoliopsida</taxon>
        <taxon>eudicotyledons</taxon>
        <taxon>Gunneridae</taxon>
        <taxon>Pentapetalae</taxon>
        <taxon>asterids</taxon>
        <taxon>campanulids</taxon>
        <taxon>Escalloniales</taxon>
        <taxon>Escalloniaceae</taxon>
        <taxon>Escallonia</taxon>
    </lineage>
</organism>
<keyword evidence="2" id="KW-1185">Reference proteome</keyword>
<accession>A0AA88RDJ2</accession>